<evidence type="ECO:0000313" key="2">
    <source>
        <dbReference type="Proteomes" id="UP000606786"/>
    </source>
</evidence>
<name>A0A811VE43_CERCA</name>
<dbReference type="EMBL" id="CAJHJT010000056">
    <property type="protein sequence ID" value="CAD7013274.1"/>
    <property type="molecule type" value="Genomic_DNA"/>
</dbReference>
<accession>A0A811VE43</accession>
<dbReference type="AlphaFoldDB" id="A0A811VE43"/>
<comment type="caution">
    <text evidence="1">The sequence shown here is derived from an EMBL/GenBank/DDBJ whole genome shotgun (WGS) entry which is preliminary data.</text>
</comment>
<proteinExistence type="predicted"/>
<dbReference type="Proteomes" id="UP000606786">
    <property type="component" value="Unassembled WGS sequence"/>
</dbReference>
<organism evidence="1 2">
    <name type="scientific">Ceratitis capitata</name>
    <name type="common">Mediterranean fruit fly</name>
    <name type="synonym">Tephritis capitata</name>
    <dbReference type="NCBI Taxonomy" id="7213"/>
    <lineage>
        <taxon>Eukaryota</taxon>
        <taxon>Metazoa</taxon>
        <taxon>Ecdysozoa</taxon>
        <taxon>Arthropoda</taxon>
        <taxon>Hexapoda</taxon>
        <taxon>Insecta</taxon>
        <taxon>Pterygota</taxon>
        <taxon>Neoptera</taxon>
        <taxon>Endopterygota</taxon>
        <taxon>Diptera</taxon>
        <taxon>Brachycera</taxon>
        <taxon>Muscomorpha</taxon>
        <taxon>Tephritoidea</taxon>
        <taxon>Tephritidae</taxon>
        <taxon>Ceratitis</taxon>
        <taxon>Ceratitis</taxon>
    </lineage>
</organism>
<reference evidence="1" key="1">
    <citation type="submission" date="2020-11" db="EMBL/GenBank/DDBJ databases">
        <authorList>
            <person name="Whitehead M."/>
        </authorList>
    </citation>
    <scope>NUCLEOTIDE SEQUENCE</scope>
    <source>
        <strain evidence="1">EGII</strain>
    </source>
</reference>
<sequence>MFFRTHCNMHNSFSAAANRNLMFHIVVCVFTRYGEFCACSELQLPNDGSQLRCGNQMKEAYELRSNGNNAISERITVAD</sequence>
<evidence type="ECO:0000313" key="1">
    <source>
        <dbReference type="EMBL" id="CAD7013274.1"/>
    </source>
</evidence>
<keyword evidence="2" id="KW-1185">Reference proteome</keyword>
<protein>
    <submittedName>
        <fullName evidence="1">(Mediterranean fruit fly) hypothetical protein</fullName>
    </submittedName>
</protein>
<gene>
    <name evidence="1" type="ORF">CCAP1982_LOCUS21345</name>
</gene>